<dbReference type="Gene3D" id="3.30.10.20">
    <property type="match status" value="1"/>
</dbReference>
<dbReference type="SUPFAM" id="SSF56601">
    <property type="entry name" value="beta-lactamase/transpeptidase-like"/>
    <property type="match status" value="1"/>
</dbReference>
<keyword evidence="5" id="KW-0812">Transmembrane</keyword>
<evidence type="ECO:0000259" key="6">
    <source>
        <dbReference type="PROSITE" id="PS51178"/>
    </source>
</evidence>
<keyword evidence="5" id="KW-1133">Transmembrane helix</keyword>
<feature type="region of interest" description="Disordered" evidence="4">
    <location>
        <begin position="100"/>
        <end position="119"/>
    </location>
</feature>
<dbReference type="PANTHER" id="PTHR30627:SF1">
    <property type="entry name" value="PEPTIDOGLYCAN D,D-TRANSPEPTIDASE FTSI"/>
    <property type="match status" value="1"/>
</dbReference>
<evidence type="ECO:0000313" key="7">
    <source>
        <dbReference type="EMBL" id="TCL60148.1"/>
    </source>
</evidence>
<evidence type="ECO:0000256" key="5">
    <source>
        <dbReference type="SAM" id="Phobius"/>
    </source>
</evidence>
<feature type="domain" description="PASTA" evidence="6">
    <location>
        <begin position="708"/>
        <end position="769"/>
    </location>
</feature>
<reference evidence="7 8" key="1">
    <citation type="submission" date="2019-03" db="EMBL/GenBank/DDBJ databases">
        <title>Genomic Encyclopedia of Type Strains, Phase IV (KMG-IV): sequencing the most valuable type-strain genomes for metagenomic binning, comparative biology and taxonomic classification.</title>
        <authorList>
            <person name="Goeker M."/>
        </authorList>
    </citation>
    <scope>NUCLEOTIDE SEQUENCE [LARGE SCALE GENOMIC DNA]</scope>
    <source>
        <strain evidence="7 8">DSM 100451</strain>
    </source>
</reference>
<comment type="caution">
    <text evidence="7">The sequence shown here is derived from an EMBL/GenBank/DDBJ whole genome shotgun (WGS) entry which is preliminary data.</text>
</comment>
<sequence>MARMNNPQNGPQDPQKKKSRRSLLRYWLLAGAFTAGAAILIGRLAWLQIAMHDEYRIQAANQQLKDVAVTPTRGQIYDANGKVLAKSSIVWTIAADPSQISAPKAEEGDERPAEERRAERVRTVSADVAGMLGLDENEVYEKLIDTESQYEVLARQVDKPIADQIKEYASENSLPITVTQDTKREYPYGAFAASVLGFMHADGYGFYGLEAYYEETLAGTPGRLVSIKNGLGAEIANDEREEYPAQDGNSLVLTLDANIQAIAEKYLENSVKVNNVSERGVVIVMDVNTGAILAMATKPDFDPNDPMTIYDPERAALLEGLSDEEYTQVQGQERQRQWKNKAITDLYTPGSVFKLITTSAALDSGVSTPGTTYYCGGSYQVLPNTKSYTCAEGAAHQWQDMGKVLYNSCNIATIQEALKMGIETFSDYYNAFGFTEKTGIDLPAEQAPYAGISYHPEDSMSLIDLASTSFGQAQKVTPIQMITAVAAIANGGYLVQPYIVDKIVDQEGNVVQQTEPAIKRQVISEEVSQQVLHMMEGVVDYGAAGAAGRNAYVAGYHIGGKSGTSEKLDQEKREDGTYEKVSSFLAVLPVDDPQIAILAFVDEPHAETEYGSMLSAPLIGNIISEVAPYLGIEMDESLLPSGDVTVPNLVTPNNPSYSQWDLAQVELNKIGLAHRKVGSGDTVLAQYPEAGTKVAAGTTVYLYTDSTEYTKTTVPDVTGKSAALASQMLAGSGLNVRISGDENGQVTSQDVTAGTETPMGTVVTITTAAAADPTQDTSASTDAASSDSGTDAGTDGTGEG</sequence>
<dbReference type="CDD" id="cd06575">
    <property type="entry name" value="PASTA_Pbp2x-like_2"/>
    <property type="match status" value="1"/>
</dbReference>
<dbReference type="Gene3D" id="3.40.710.10">
    <property type="entry name" value="DD-peptidase/beta-lactamase superfamily"/>
    <property type="match status" value="1"/>
</dbReference>
<dbReference type="Pfam" id="PF03793">
    <property type="entry name" value="PASTA"/>
    <property type="match status" value="2"/>
</dbReference>
<dbReference type="PROSITE" id="PS51178">
    <property type="entry name" value="PASTA"/>
    <property type="match status" value="2"/>
</dbReference>
<feature type="region of interest" description="Disordered" evidence="4">
    <location>
        <begin position="766"/>
        <end position="800"/>
    </location>
</feature>
<keyword evidence="3 5" id="KW-0472">Membrane</keyword>
<dbReference type="Gene3D" id="3.90.1310.10">
    <property type="entry name" value="Penicillin-binding protein 2a (Domain 2)"/>
    <property type="match status" value="1"/>
</dbReference>
<dbReference type="Pfam" id="PF03717">
    <property type="entry name" value="PBP_dimer"/>
    <property type="match status" value="1"/>
</dbReference>
<dbReference type="OrthoDB" id="9804124at2"/>
<evidence type="ECO:0000256" key="1">
    <source>
        <dbReference type="ARBA" id="ARBA00004370"/>
    </source>
</evidence>
<dbReference type="RefSeq" id="WP_058965764.1">
    <property type="nucleotide sequence ID" value="NZ_CABKVM010000018.1"/>
</dbReference>
<feature type="domain" description="PASTA" evidence="6">
    <location>
        <begin position="639"/>
        <end position="706"/>
    </location>
</feature>
<dbReference type="CDD" id="cd06576">
    <property type="entry name" value="PASTA_Pbp2x-like_1"/>
    <property type="match status" value="1"/>
</dbReference>
<feature type="compositionally biased region" description="Basic and acidic residues" evidence="4">
    <location>
        <begin position="104"/>
        <end position="119"/>
    </location>
</feature>
<dbReference type="PANTHER" id="PTHR30627">
    <property type="entry name" value="PEPTIDOGLYCAN D,D-TRANSPEPTIDASE"/>
    <property type="match status" value="1"/>
</dbReference>
<evidence type="ECO:0000256" key="2">
    <source>
        <dbReference type="ARBA" id="ARBA00007171"/>
    </source>
</evidence>
<dbReference type="InterPro" id="IPR005543">
    <property type="entry name" value="PASTA_dom"/>
</dbReference>
<dbReference type="Pfam" id="PF00905">
    <property type="entry name" value="Transpeptidase"/>
    <property type="match status" value="1"/>
</dbReference>
<comment type="similarity">
    <text evidence="2">Belongs to the transpeptidase family.</text>
</comment>
<proteinExistence type="inferred from homology"/>
<dbReference type="AlphaFoldDB" id="A0A4R1R421"/>
<protein>
    <submittedName>
        <fullName evidence="7">Stage V sporulation protein D (Sporulation-specific penicillin-binding protein)</fullName>
    </submittedName>
</protein>
<accession>A0A4R1R421</accession>
<dbReference type="GO" id="GO:0071555">
    <property type="term" value="P:cell wall organization"/>
    <property type="evidence" value="ECO:0007669"/>
    <property type="project" value="TreeGrafter"/>
</dbReference>
<dbReference type="GO" id="GO:0008658">
    <property type="term" value="F:penicillin binding"/>
    <property type="evidence" value="ECO:0007669"/>
    <property type="project" value="InterPro"/>
</dbReference>
<organism evidence="7 8">
    <name type="scientific">Allofournierella massiliensis</name>
    <dbReference type="NCBI Taxonomy" id="1650663"/>
    <lineage>
        <taxon>Bacteria</taxon>
        <taxon>Bacillati</taxon>
        <taxon>Bacillota</taxon>
        <taxon>Clostridia</taxon>
        <taxon>Eubacteriales</taxon>
        <taxon>Oscillospiraceae</taxon>
        <taxon>Allofournierella</taxon>
    </lineage>
</organism>
<evidence type="ECO:0000313" key="8">
    <source>
        <dbReference type="Proteomes" id="UP000295184"/>
    </source>
</evidence>
<dbReference type="SUPFAM" id="SSF56519">
    <property type="entry name" value="Penicillin binding protein dimerisation domain"/>
    <property type="match status" value="1"/>
</dbReference>
<dbReference type="EMBL" id="SLUM01000004">
    <property type="protein sequence ID" value="TCL60148.1"/>
    <property type="molecule type" value="Genomic_DNA"/>
</dbReference>
<evidence type="ECO:0000256" key="4">
    <source>
        <dbReference type="SAM" id="MobiDB-lite"/>
    </source>
</evidence>
<feature type="transmembrane region" description="Helical" evidence="5">
    <location>
        <begin position="26"/>
        <end position="46"/>
    </location>
</feature>
<dbReference type="InterPro" id="IPR012338">
    <property type="entry name" value="Beta-lactam/transpept-like"/>
</dbReference>
<dbReference type="InterPro" id="IPR050515">
    <property type="entry name" value="Beta-lactam/transpept"/>
</dbReference>
<name>A0A4R1R421_9FIRM</name>
<dbReference type="InterPro" id="IPR001460">
    <property type="entry name" value="PCN-bd_Tpept"/>
</dbReference>
<dbReference type="InterPro" id="IPR036138">
    <property type="entry name" value="PBP_dimer_sf"/>
</dbReference>
<gene>
    <name evidence="7" type="ORF">EDD77_10424</name>
</gene>
<comment type="subcellular location">
    <subcellularLocation>
        <location evidence="1">Membrane</location>
    </subcellularLocation>
</comment>
<dbReference type="GO" id="GO:0005886">
    <property type="term" value="C:plasma membrane"/>
    <property type="evidence" value="ECO:0007669"/>
    <property type="project" value="TreeGrafter"/>
</dbReference>
<feature type="compositionally biased region" description="Low complexity" evidence="4">
    <location>
        <begin position="766"/>
        <end position="794"/>
    </location>
</feature>
<dbReference type="SMART" id="SM00740">
    <property type="entry name" value="PASTA"/>
    <property type="match status" value="2"/>
</dbReference>
<dbReference type="STRING" id="1650663.GCA_001486665_02699"/>
<dbReference type="InterPro" id="IPR005311">
    <property type="entry name" value="PBP_dimer"/>
</dbReference>
<dbReference type="Proteomes" id="UP000295184">
    <property type="component" value="Unassembled WGS sequence"/>
</dbReference>
<dbReference type="SUPFAM" id="SSF54184">
    <property type="entry name" value="Penicillin-binding protein 2x (pbp-2x), c-terminal domain"/>
    <property type="match status" value="2"/>
</dbReference>
<evidence type="ECO:0000256" key="3">
    <source>
        <dbReference type="ARBA" id="ARBA00023136"/>
    </source>
</evidence>